<dbReference type="Proteomes" id="UP000230136">
    <property type="component" value="Unassembled WGS sequence"/>
</dbReference>
<evidence type="ECO:0000259" key="1">
    <source>
        <dbReference type="SMART" id="SM00532"/>
    </source>
</evidence>
<dbReference type="SUPFAM" id="SSF56091">
    <property type="entry name" value="DNA ligase/mRNA capping enzyme, catalytic domain"/>
    <property type="match status" value="1"/>
</dbReference>
<dbReference type="SMART" id="SM00532">
    <property type="entry name" value="LIGANc"/>
    <property type="match status" value="1"/>
</dbReference>
<organism evidence="2 3">
    <name type="scientific">Candidatus Komeilibacteria bacterium CG_4_9_14_0_8_um_filter_36_9</name>
    <dbReference type="NCBI Taxonomy" id="1974473"/>
    <lineage>
        <taxon>Bacteria</taxon>
        <taxon>Candidatus Komeiliibacteriota</taxon>
    </lineage>
</organism>
<feature type="domain" description="NAD-dependent DNA ligase N-terminal" evidence="1">
    <location>
        <begin position="5"/>
        <end position="240"/>
    </location>
</feature>
<dbReference type="InterPro" id="IPR013840">
    <property type="entry name" value="DNAligase_N"/>
</dbReference>
<keyword evidence="2" id="KW-0436">Ligase</keyword>
<proteinExistence type="predicted"/>
<dbReference type="GO" id="GO:0005829">
    <property type="term" value="C:cytosol"/>
    <property type="evidence" value="ECO:0007669"/>
    <property type="project" value="TreeGrafter"/>
</dbReference>
<dbReference type="PANTHER" id="PTHR23389:SF9">
    <property type="entry name" value="DNA LIGASE"/>
    <property type="match status" value="1"/>
</dbReference>
<dbReference type="AlphaFoldDB" id="A0A2M8DSE0"/>
<protein>
    <submittedName>
        <fullName evidence="2">DNA ligase (NAD(+)) LigA</fullName>
    </submittedName>
</protein>
<dbReference type="PANTHER" id="PTHR23389">
    <property type="entry name" value="CHROMOSOME TRANSMISSION FIDELITY FACTOR 18"/>
    <property type="match status" value="1"/>
</dbReference>
<feature type="non-terminal residue" evidence="2">
    <location>
        <position position="240"/>
    </location>
</feature>
<dbReference type="Gene3D" id="1.10.287.610">
    <property type="entry name" value="Helix hairpin bin"/>
    <property type="match status" value="1"/>
</dbReference>
<dbReference type="GO" id="GO:0046872">
    <property type="term" value="F:metal ion binding"/>
    <property type="evidence" value="ECO:0007669"/>
    <property type="project" value="UniProtKB-KW"/>
</dbReference>
<dbReference type="InterPro" id="IPR013839">
    <property type="entry name" value="DNAligase_adenylation"/>
</dbReference>
<evidence type="ECO:0000313" key="3">
    <source>
        <dbReference type="Proteomes" id="UP000230136"/>
    </source>
</evidence>
<dbReference type="GO" id="GO:0003911">
    <property type="term" value="F:DNA ligase (NAD+) activity"/>
    <property type="evidence" value="ECO:0007669"/>
    <property type="project" value="InterPro"/>
</dbReference>
<evidence type="ECO:0000313" key="2">
    <source>
        <dbReference type="EMBL" id="PJC02256.1"/>
    </source>
</evidence>
<accession>A0A2M8DSE0</accession>
<dbReference type="Gene3D" id="3.30.470.30">
    <property type="entry name" value="DNA ligase/mRNA capping enzyme"/>
    <property type="match status" value="1"/>
</dbReference>
<reference evidence="3" key="1">
    <citation type="submission" date="2017-09" db="EMBL/GenBank/DDBJ databases">
        <title>Depth-based differentiation of microbial function through sediment-hosted aquifers and enrichment of novel symbionts in the deep terrestrial subsurface.</title>
        <authorList>
            <person name="Probst A.J."/>
            <person name="Ladd B."/>
            <person name="Jarett J.K."/>
            <person name="Geller-Mcgrath D.E."/>
            <person name="Sieber C.M.K."/>
            <person name="Emerson J.B."/>
            <person name="Anantharaman K."/>
            <person name="Thomas B.C."/>
            <person name="Malmstrom R."/>
            <person name="Stieglmeier M."/>
            <person name="Klingl A."/>
            <person name="Woyke T."/>
            <person name="Ryan C.M."/>
            <person name="Banfield J.F."/>
        </authorList>
    </citation>
    <scope>NUCLEOTIDE SEQUENCE [LARGE SCALE GENOMIC DNA]</scope>
</reference>
<sequence length="240" mass="27640">MDKQSVKKRIDKLTKQIDDLCYKYYVLDAPEVDDSVYDSLIQELRELEVQYPDLKSSHSPVDRIGGEPLDRFIKVEHQTRQWSMQDAFTLAEVKEWQEKLQRLLDKEKITKKLDYLVELKIDGLKIVLTYEKGVLVQGATRGDGKIGENVTAQLKTIQSIPLVLKKPLNIIVIGEAWLNKKYLVKINKDRIRQGQEPFANSRNAAAGSIRQLDPKVTAQRRLDSYIYGIDLLDNQAIKTQ</sequence>
<name>A0A2M8DSE0_9BACT</name>
<dbReference type="EMBL" id="PFSY01000022">
    <property type="protein sequence ID" value="PJC02256.1"/>
    <property type="molecule type" value="Genomic_DNA"/>
</dbReference>
<dbReference type="Pfam" id="PF01653">
    <property type="entry name" value="DNA_ligase_aden"/>
    <property type="match status" value="1"/>
</dbReference>
<gene>
    <name evidence="2" type="ORF">CO073_00445</name>
</gene>
<comment type="caution">
    <text evidence="2">The sequence shown here is derived from an EMBL/GenBank/DDBJ whole genome shotgun (WGS) entry which is preliminary data.</text>
</comment>